<keyword evidence="5" id="KW-1133">Transmembrane helix</keyword>
<dbReference type="Pfam" id="PF05648">
    <property type="entry name" value="PEX11"/>
    <property type="match status" value="1"/>
</dbReference>
<evidence type="ECO:0000256" key="4">
    <source>
        <dbReference type="ARBA" id="ARBA00046271"/>
    </source>
</evidence>
<comment type="subcellular location">
    <subcellularLocation>
        <location evidence="4">Peroxisome membrane</location>
    </subcellularLocation>
</comment>
<dbReference type="GO" id="GO:0005778">
    <property type="term" value="C:peroxisomal membrane"/>
    <property type="evidence" value="ECO:0007669"/>
    <property type="project" value="UniProtKB-SubCell"/>
</dbReference>
<dbReference type="AlphaFoldDB" id="A0A6A6HY16"/>
<evidence type="ECO:0000256" key="5">
    <source>
        <dbReference type="SAM" id="Phobius"/>
    </source>
</evidence>
<gene>
    <name evidence="6" type="ORF">BU26DRAFT_570946</name>
</gene>
<name>A0A6A6HY16_9PLEO</name>
<evidence type="ECO:0000256" key="3">
    <source>
        <dbReference type="ARBA" id="ARBA00023140"/>
    </source>
</evidence>
<keyword evidence="1" id="KW-0962">Peroxisome biogenesis</keyword>
<accession>A0A6A6HY16</accession>
<evidence type="ECO:0000313" key="7">
    <source>
        <dbReference type="Proteomes" id="UP000800094"/>
    </source>
</evidence>
<organism evidence="6 7">
    <name type="scientific">Trematosphaeria pertusa</name>
    <dbReference type="NCBI Taxonomy" id="390896"/>
    <lineage>
        <taxon>Eukaryota</taxon>
        <taxon>Fungi</taxon>
        <taxon>Dikarya</taxon>
        <taxon>Ascomycota</taxon>
        <taxon>Pezizomycotina</taxon>
        <taxon>Dothideomycetes</taxon>
        <taxon>Pleosporomycetidae</taxon>
        <taxon>Pleosporales</taxon>
        <taxon>Massarineae</taxon>
        <taxon>Trematosphaeriaceae</taxon>
        <taxon>Trematosphaeria</taxon>
    </lineage>
</organism>
<proteinExistence type="predicted"/>
<dbReference type="GO" id="GO:0016559">
    <property type="term" value="P:peroxisome fission"/>
    <property type="evidence" value="ECO:0007669"/>
    <property type="project" value="InterPro"/>
</dbReference>
<evidence type="ECO:0000256" key="2">
    <source>
        <dbReference type="ARBA" id="ARBA00023136"/>
    </source>
</evidence>
<dbReference type="OrthoDB" id="411017at2759"/>
<reference evidence="6" key="1">
    <citation type="journal article" date="2020" name="Stud. Mycol.">
        <title>101 Dothideomycetes genomes: a test case for predicting lifestyles and emergence of pathogens.</title>
        <authorList>
            <person name="Haridas S."/>
            <person name="Albert R."/>
            <person name="Binder M."/>
            <person name="Bloem J."/>
            <person name="Labutti K."/>
            <person name="Salamov A."/>
            <person name="Andreopoulos B."/>
            <person name="Baker S."/>
            <person name="Barry K."/>
            <person name="Bills G."/>
            <person name="Bluhm B."/>
            <person name="Cannon C."/>
            <person name="Castanera R."/>
            <person name="Culley D."/>
            <person name="Daum C."/>
            <person name="Ezra D."/>
            <person name="Gonzalez J."/>
            <person name="Henrissat B."/>
            <person name="Kuo A."/>
            <person name="Liang C."/>
            <person name="Lipzen A."/>
            <person name="Lutzoni F."/>
            <person name="Magnuson J."/>
            <person name="Mondo S."/>
            <person name="Nolan M."/>
            <person name="Ohm R."/>
            <person name="Pangilinan J."/>
            <person name="Park H.-J."/>
            <person name="Ramirez L."/>
            <person name="Alfaro M."/>
            <person name="Sun H."/>
            <person name="Tritt A."/>
            <person name="Yoshinaga Y."/>
            <person name="Zwiers L.-H."/>
            <person name="Turgeon B."/>
            <person name="Goodwin S."/>
            <person name="Spatafora J."/>
            <person name="Crous P."/>
            <person name="Grigoriev I."/>
        </authorList>
    </citation>
    <scope>NUCLEOTIDE SEQUENCE</scope>
    <source>
        <strain evidence="6">CBS 122368</strain>
    </source>
</reference>
<dbReference type="Proteomes" id="UP000800094">
    <property type="component" value="Unassembled WGS sequence"/>
</dbReference>
<dbReference type="PANTHER" id="PTHR12652">
    <property type="entry name" value="PEROXISOMAL BIOGENESIS FACTOR 11"/>
    <property type="match status" value="1"/>
</dbReference>
<dbReference type="PANTHER" id="PTHR12652:SF50">
    <property type="entry name" value="PEROXIN 11"/>
    <property type="match status" value="1"/>
</dbReference>
<evidence type="ECO:0000256" key="1">
    <source>
        <dbReference type="ARBA" id="ARBA00022593"/>
    </source>
</evidence>
<feature type="transmembrane region" description="Helical" evidence="5">
    <location>
        <begin position="137"/>
        <end position="156"/>
    </location>
</feature>
<dbReference type="InterPro" id="IPR008733">
    <property type="entry name" value="PEX11"/>
</dbReference>
<dbReference type="GeneID" id="54587413"/>
<keyword evidence="5" id="KW-0812">Transmembrane</keyword>
<keyword evidence="2 5" id="KW-0472">Membrane</keyword>
<keyword evidence="7" id="KW-1185">Reference proteome</keyword>
<protein>
    <submittedName>
        <fullName evidence="6">Peroxisomal biogenesis factor 11</fullName>
    </submittedName>
</protein>
<dbReference type="EMBL" id="ML987208">
    <property type="protein sequence ID" value="KAF2242260.1"/>
    <property type="molecule type" value="Genomic_DNA"/>
</dbReference>
<evidence type="ECO:0000313" key="6">
    <source>
        <dbReference type="EMBL" id="KAF2242260.1"/>
    </source>
</evidence>
<sequence length="234" mass="26145">MVADALIYHPTVSHYLKFVATTVGRDKVLRTLQYFSRFLAWYLYRTNHPQSTIAPFETTKKQFGVTRKLLRVGKFVEHFKAAAIASDAKSMDPVLRYAAIGRQLGYAGYMVLDNATVLDATSIRKFPASQRLLREAYRAWFAGITCSIVSSLYALYRLRERTARLSEKDGEGVVEKKKAQREATAVKIQLVSDLCDITIPSAALGWVAFDDGFVGLAGTVSSLLGVYTQWKKTA</sequence>
<dbReference type="RefSeq" id="XP_033677264.1">
    <property type="nucleotide sequence ID" value="XM_033834083.1"/>
</dbReference>
<keyword evidence="3" id="KW-0576">Peroxisome</keyword>